<proteinExistence type="predicted"/>
<dbReference type="Proteomes" id="UP000069906">
    <property type="component" value="Chromosome"/>
</dbReference>
<reference evidence="3" key="2">
    <citation type="submission" date="2015-05" db="EMBL/GenBank/DDBJ databases">
        <title>Complete genome sequence of Halanaeroarchaeum sulfurireducens type strain M27-SA2, a sulfate-reducer haloarchaeon from marine anoxic lake Medee.</title>
        <authorList>
            <person name="Messina E."/>
            <person name="Kublanov I.V."/>
            <person name="Toshchakov S."/>
            <person name="Arcadi E."/>
            <person name="La Spada G."/>
            <person name="La Cono V."/>
            <person name="Yakimov M.M."/>
        </authorList>
    </citation>
    <scope>NUCLEOTIDE SEQUENCE [LARGE SCALE GENOMIC DNA]</scope>
    <source>
        <strain evidence="3">M27-SA2</strain>
    </source>
</reference>
<accession>A0A0F7PAK9</accession>
<dbReference type="HOGENOM" id="CLU_2748014_0_0_2"/>
<name>A0A0F7PAK9_9EURY</name>
<organism evidence="1 4">
    <name type="scientific">Halanaeroarchaeum sulfurireducens</name>
    <dbReference type="NCBI Taxonomy" id="1604004"/>
    <lineage>
        <taxon>Archaea</taxon>
        <taxon>Methanobacteriati</taxon>
        <taxon>Methanobacteriota</taxon>
        <taxon>Stenosarchaea group</taxon>
        <taxon>Halobacteria</taxon>
        <taxon>Halobacteriales</taxon>
        <taxon>Halobacteriaceae</taxon>
        <taxon>Halanaeroarchaeum</taxon>
    </lineage>
</organism>
<evidence type="ECO:0000313" key="2">
    <source>
        <dbReference type="EMBL" id="ALG82162.1"/>
    </source>
</evidence>
<sequence length="70" mass="7807">MTGSVAAFVAGGLDRGIRISPRTERIAVRLSAFPADRVGDSWRVAAGIVHVRRYERRPVRFSGREVVFHD</sequence>
<reference evidence="1 4" key="1">
    <citation type="journal article" date="2015" name="ISME J.">
        <title>Elemental sulfur and acetate can support life of a novel strictly anaerobic haloarchaeon.</title>
        <authorList>
            <person name="Sorokin D.Y."/>
            <person name="Kublanov I.V."/>
            <person name="Gavrilov S.N."/>
            <person name="Rojo D."/>
            <person name="Roman P."/>
            <person name="Golyshin P.N."/>
            <person name="Slepak V.Z."/>
            <person name="Smedile F."/>
            <person name="Ferrer M."/>
            <person name="Messina E."/>
            <person name="La Cono V."/>
            <person name="Yakimov M.M."/>
        </authorList>
    </citation>
    <scope>NUCLEOTIDE SEQUENCE [LARGE SCALE GENOMIC DNA]</scope>
    <source>
        <strain evidence="1 4">HSR2</strain>
    </source>
</reference>
<evidence type="ECO:0000313" key="3">
    <source>
        <dbReference type="Proteomes" id="UP000060390"/>
    </source>
</evidence>
<dbReference type="EMBL" id="CP008874">
    <property type="protein sequence ID" value="AKH97767.1"/>
    <property type="molecule type" value="Genomic_DNA"/>
</dbReference>
<dbReference type="KEGG" id="hsf:HLASA_1269"/>
<keyword evidence="4" id="KW-1185">Reference proteome</keyword>
<dbReference type="AlphaFoldDB" id="A0A0F7PAK9"/>
<dbReference type="EMBL" id="CP011564">
    <property type="protein sequence ID" value="ALG82162.1"/>
    <property type="molecule type" value="Genomic_DNA"/>
</dbReference>
<reference evidence="2 3" key="3">
    <citation type="journal article" date="2016" name="Stand. Genomic Sci.">
        <title>Complete genome sequence of 'Halanaeroarchaeum sulfurireducens' M27-SA2, a sulfur-reducing and acetate-oxidizing haloarchaeon from the deep-sea hypersaline anoxic lake Medee.</title>
        <authorList>
            <person name="Messina E."/>
            <person name="Sorokin D.Y."/>
            <person name="Kublanov I.V."/>
            <person name="Toshchakov S."/>
            <person name="Lopatina A."/>
            <person name="Arcadi E."/>
            <person name="Smedile F."/>
            <person name="La Spada G."/>
            <person name="La Cono V."/>
            <person name="Yakimov M.M."/>
        </authorList>
    </citation>
    <scope>NUCLEOTIDE SEQUENCE [LARGE SCALE GENOMIC DNA]</scope>
    <source>
        <strain evidence="2 3">M27-SA2</strain>
    </source>
</reference>
<evidence type="ECO:0000313" key="1">
    <source>
        <dbReference type="EMBL" id="AKH97767.1"/>
    </source>
</evidence>
<dbReference type="KEGG" id="hsu:HLASF_1281"/>
<protein>
    <submittedName>
        <fullName evidence="1">Uncharacterized protein</fullName>
    </submittedName>
</protein>
<gene>
    <name evidence="2" type="ORF">HLASA_1269</name>
    <name evidence="1" type="ORF">HLASF_1281</name>
</gene>
<evidence type="ECO:0000313" key="4">
    <source>
        <dbReference type="Proteomes" id="UP000069906"/>
    </source>
</evidence>
<dbReference type="Proteomes" id="UP000060390">
    <property type="component" value="Chromosome"/>
</dbReference>